<comment type="caution">
    <text evidence="1">The sequence shown here is derived from an EMBL/GenBank/DDBJ whole genome shotgun (WGS) entry which is preliminary data.</text>
</comment>
<evidence type="ECO:0000313" key="1">
    <source>
        <dbReference type="EMBL" id="GAL30007.1"/>
    </source>
</evidence>
<keyword evidence="2" id="KW-1185">Reference proteome</keyword>
<protein>
    <submittedName>
        <fullName evidence="1">Periplasmic alpha-amylase</fullName>
        <ecNumber evidence="1">3.2.1.1</ecNumber>
    </submittedName>
</protein>
<name>A0ABQ0JMM5_9VIBR</name>
<evidence type="ECO:0000313" key="2">
    <source>
        <dbReference type="Proteomes" id="UP000029223"/>
    </source>
</evidence>
<organism evidence="1 2">
    <name type="scientific">Vibrio variabilis</name>
    <dbReference type="NCBI Taxonomy" id="990271"/>
    <lineage>
        <taxon>Bacteria</taxon>
        <taxon>Pseudomonadati</taxon>
        <taxon>Pseudomonadota</taxon>
        <taxon>Gammaproteobacteria</taxon>
        <taxon>Vibrionales</taxon>
        <taxon>Vibrionaceae</taxon>
        <taxon>Vibrio</taxon>
    </lineage>
</organism>
<keyword evidence="1" id="KW-0326">Glycosidase</keyword>
<dbReference type="Proteomes" id="UP000029223">
    <property type="component" value="Unassembled WGS sequence"/>
</dbReference>
<proteinExistence type="predicted"/>
<dbReference type="GO" id="GO:0004556">
    <property type="term" value="F:alpha-amylase activity"/>
    <property type="evidence" value="ECO:0007669"/>
    <property type="project" value="UniProtKB-EC"/>
</dbReference>
<sequence length="50" mass="5545">MGQALWHRWLSRVDTVKHVEGEVWQRLKAEATSSLNSGAKKTASKANHSG</sequence>
<keyword evidence="1" id="KW-0378">Hydrolase</keyword>
<accession>A0ABQ0JMM5</accession>
<reference evidence="2" key="2">
    <citation type="submission" date="2014-09" db="EMBL/GenBank/DDBJ databases">
        <authorList>
            <consortium name="NBRP consortium"/>
            <person name="Sawabe T."/>
            <person name="Meirelles P."/>
            <person name="Nakanishi M."/>
            <person name="Sayaka M."/>
            <person name="Hattori M."/>
            <person name="Ohkuma M."/>
        </authorList>
    </citation>
    <scope>NUCLEOTIDE SEQUENCE [LARGE SCALE GENOMIC DNA]</scope>
    <source>
        <strain evidence="2">JCM 19239</strain>
    </source>
</reference>
<gene>
    <name evidence="1" type="ORF">JCM19239_660</name>
</gene>
<dbReference type="EMBL" id="BBMS01000080">
    <property type="protein sequence ID" value="GAL30007.1"/>
    <property type="molecule type" value="Genomic_DNA"/>
</dbReference>
<reference evidence="2" key="1">
    <citation type="submission" date="2014-09" db="EMBL/GenBank/DDBJ databases">
        <title>Vibrio variabilis JCM 19239. (C206) whole genome shotgun sequence.</title>
        <authorList>
            <person name="Sawabe T."/>
            <person name="Meirelles P."/>
            <person name="Nakanishi M."/>
            <person name="Sayaka M."/>
            <person name="Hattori M."/>
            <person name="Ohkuma M."/>
        </authorList>
    </citation>
    <scope>NUCLEOTIDE SEQUENCE [LARGE SCALE GENOMIC DNA]</scope>
    <source>
        <strain evidence="2">JCM 19239</strain>
    </source>
</reference>
<dbReference type="EC" id="3.2.1.1" evidence="1"/>